<feature type="transmembrane region" description="Helical" evidence="6">
    <location>
        <begin position="435"/>
        <end position="454"/>
    </location>
</feature>
<evidence type="ECO:0000256" key="2">
    <source>
        <dbReference type="ARBA" id="ARBA00022475"/>
    </source>
</evidence>
<feature type="transmembrane region" description="Helical" evidence="6">
    <location>
        <begin position="44"/>
        <end position="66"/>
    </location>
</feature>
<feature type="transmembrane region" description="Helical" evidence="6">
    <location>
        <begin position="375"/>
        <end position="393"/>
    </location>
</feature>
<feature type="transmembrane region" description="Helical" evidence="6">
    <location>
        <begin position="20"/>
        <end position="38"/>
    </location>
</feature>
<accession>A0A966FYQ2</accession>
<feature type="transmembrane region" description="Helical" evidence="6">
    <location>
        <begin position="340"/>
        <end position="363"/>
    </location>
</feature>
<dbReference type="GO" id="GO:0005886">
    <property type="term" value="C:plasma membrane"/>
    <property type="evidence" value="ECO:0007669"/>
    <property type="project" value="UniProtKB-SubCell"/>
</dbReference>
<keyword evidence="5 6" id="KW-0472">Membrane</keyword>
<dbReference type="Pfam" id="PF01943">
    <property type="entry name" value="Polysacc_synt"/>
    <property type="match status" value="1"/>
</dbReference>
<dbReference type="InterPro" id="IPR050833">
    <property type="entry name" value="Poly_Biosynth_Transport"/>
</dbReference>
<evidence type="ECO:0000256" key="1">
    <source>
        <dbReference type="ARBA" id="ARBA00004651"/>
    </source>
</evidence>
<comment type="caution">
    <text evidence="7">The sequence shown here is derived from an EMBL/GenBank/DDBJ whole genome shotgun (WGS) entry which is preliminary data.</text>
</comment>
<organism evidence="7 8">
    <name type="scientific">Microcystis aeruginosa G11-04</name>
    <dbReference type="NCBI Taxonomy" id="2685956"/>
    <lineage>
        <taxon>Bacteria</taxon>
        <taxon>Bacillati</taxon>
        <taxon>Cyanobacteriota</taxon>
        <taxon>Cyanophyceae</taxon>
        <taxon>Oscillatoriophycideae</taxon>
        <taxon>Chroococcales</taxon>
        <taxon>Microcystaceae</taxon>
        <taxon>Microcystis</taxon>
    </lineage>
</organism>
<keyword evidence="4 6" id="KW-1133">Transmembrane helix</keyword>
<dbReference type="InterPro" id="IPR002797">
    <property type="entry name" value="Polysacc_synth"/>
</dbReference>
<proteinExistence type="predicted"/>
<name>A0A966FYQ2_MICAE</name>
<evidence type="ECO:0000256" key="6">
    <source>
        <dbReference type="SAM" id="Phobius"/>
    </source>
</evidence>
<evidence type="ECO:0000313" key="7">
    <source>
        <dbReference type="EMBL" id="NCS56731.1"/>
    </source>
</evidence>
<sequence length="529" mass="58768">MSDLLAKAVNNSKWTAIGSLMTAILGFLFAGLTIRWLGEAEAGFAIAIAAIVGINNTFSGLGLGTAAIRLISRAYEENNSQEIQKIAGVCFTTSLAFGLFGFCLFTFGSPWIVQWSKYEGNADTGRLYVILLGSAFLLQQITGYFSIFLSSLQRFDWQTKLNTTFLLANGILGITLLKAFPNILTLGIIQLALSCLNCLCTGFIVTKILGFLTRPSWHQAMFIELWSFGKWVYLTQIKAVFFDGFDKIFLTSVFGSSSLPFYTFGQRIYLTVHGMLAGQSSYLFPMLSSQGDKLDKVAEQIEERMRWFIGLLAAFIYSGLIIAGPAILTKLVNAEFSSQASFQLFIFCWVGYNHGNAIVPFIFGLSKGDAKGNWIYHMIIGLGSLPFVVLFALVFGFQYAVIGQLMTLVGTIYLSRRLKPKMDLIAFSSWLIRPLYSSLLLMFIASVVHLLLNIEKANSMIQIASIAVFYVAAILLIPRLEIAYLGYGYYWKTLGKAISLFLIKFGISDKLLFRFLGIGDIINTNIKYK</sequence>
<protein>
    <submittedName>
        <fullName evidence="7">Oligosaccharide flippase family protein</fullName>
    </submittedName>
</protein>
<dbReference type="Proteomes" id="UP000799330">
    <property type="component" value="Unassembled WGS sequence"/>
</dbReference>
<feature type="transmembrane region" description="Helical" evidence="6">
    <location>
        <begin position="86"/>
        <end position="107"/>
    </location>
</feature>
<dbReference type="EMBL" id="JAADAI010000069">
    <property type="protein sequence ID" value="NCS56731.1"/>
    <property type="molecule type" value="Genomic_DNA"/>
</dbReference>
<feature type="transmembrane region" description="Helical" evidence="6">
    <location>
        <begin position="460"/>
        <end position="477"/>
    </location>
</feature>
<dbReference type="AlphaFoldDB" id="A0A966FYQ2"/>
<feature type="transmembrane region" description="Helical" evidence="6">
    <location>
        <begin position="307"/>
        <end position="328"/>
    </location>
</feature>
<keyword evidence="2" id="KW-1003">Cell membrane</keyword>
<reference evidence="7" key="1">
    <citation type="journal article" date="2019" name="Mol. Ecol.">
        <title>Genome evolution and host-microbiome shifts correspond with intraspecific niche divergence within harmful algal bloom-forming Microcystis aeruginosa.</title>
        <authorList>
            <person name="Jackrel S.L."/>
            <person name="White J.D."/>
            <person name="Evans J.T."/>
            <person name="Buffin K."/>
            <person name="Hayden K."/>
            <person name="Sarnelle O."/>
            <person name="Denef V.J."/>
        </authorList>
    </citation>
    <scope>NUCLEOTIDE SEQUENCE</scope>
    <source>
        <strain evidence="7">G11-04</strain>
    </source>
</reference>
<gene>
    <name evidence="7" type="ORF">GPJ16_07145</name>
</gene>
<feature type="transmembrane region" description="Helical" evidence="6">
    <location>
        <begin position="127"/>
        <end position="149"/>
    </location>
</feature>
<feature type="transmembrane region" description="Helical" evidence="6">
    <location>
        <begin position="161"/>
        <end position="180"/>
    </location>
</feature>
<evidence type="ECO:0000256" key="5">
    <source>
        <dbReference type="ARBA" id="ARBA00023136"/>
    </source>
</evidence>
<feature type="transmembrane region" description="Helical" evidence="6">
    <location>
        <begin position="186"/>
        <end position="212"/>
    </location>
</feature>
<dbReference type="PANTHER" id="PTHR30250">
    <property type="entry name" value="PST FAMILY PREDICTED COLANIC ACID TRANSPORTER"/>
    <property type="match status" value="1"/>
</dbReference>
<dbReference type="PANTHER" id="PTHR30250:SF26">
    <property type="entry name" value="PSMA PROTEIN"/>
    <property type="match status" value="1"/>
</dbReference>
<evidence type="ECO:0000313" key="8">
    <source>
        <dbReference type="Proteomes" id="UP000799330"/>
    </source>
</evidence>
<evidence type="ECO:0000256" key="3">
    <source>
        <dbReference type="ARBA" id="ARBA00022692"/>
    </source>
</evidence>
<evidence type="ECO:0000256" key="4">
    <source>
        <dbReference type="ARBA" id="ARBA00022989"/>
    </source>
</evidence>
<keyword evidence="3 6" id="KW-0812">Transmembrane</keyword>
<comment type="subcellular location">
    <subcellularLocation>
        <location evidence="1">Cell membrane</location>
        <topology evidence="1">Multi-pass membrane protein</topology>
    </subcellularLocation>
</comment>